<sequence length="60" mass="6329">MEDATDPTGPKDGDPKNHVVRGGAYTANAAVGGNCRSAVRRPTEALMMNGFRMLVAIDKP</sequence>
<dbReference type="InParanoid" id="B4DAA0"/>
<feature type="region of interest" description="Disordered" evidence="1">
    <location>
        <begin position="1"/>
        <end position="20"/>
    </location>
</feature>
<organism evidence="2 3">
    <name type="scientific">Chthoniobacter flavus Ellin428</name>
    <dbReference type="NCBI Taxonomy" id="497964"/>
    <lineage>
        <taxon>Bacteria</taxon>
        <taxon>Pseudomonadati</taxon>
        <taxon>Verrucomicrobiota</taxon>
        <taxon>Spartobacteria</taxon>
        <taxon>Chthoniobacterales</taxon>
        <taxon>Chthoniobacteraceae</taxon>
        <taxon>Chthoniobacter</taxon>
    </lineage>
</organism>
<evidence type="ECO:0000256" key="1">
    <source>
        <dbReference type="SAM" id="MobiDB-lite"/>
    </source>
</evidence>
<dbReference type="AlphaFoldDB" id="B4DAA0"/>
<dbReference type="InterPro" id="IPR042095">
    <property type="entry name" value="SUMF_sf"/>
</dbReference>
<evidence type="ECO:0008006" key="4">
    <source>
        <dbReference type="Google" id="ProtNLM"/>
    </source>
</evidence>
<dbReference type="Gene3D" id="3.90.1580.10">
    <property type="entry name" value="paralog of FGE (formylglycine-generating enzyme)"/>
    <property type="match status" value="1"/>
</dbReference>
<dbReference type="Proteomes" id="UP000005824">
    <property type="component" value="Unassembled WGS sequence"/>
</dbReference>
<comment type="caution">
    <text evidence="2">The sequence shown here is derived from an EMBL/GenBank/DDBJ whole genome shotgun (WGS) entry which is preliminary data.</text>
</comment>
<dbReference type="STRING" id="497964.CfE428DRAFT_5840"/>
<name>B4DAA0_9BACT</name>
<protein>
    <recommendedName>
        <fullName evidence="4">Sulfatase-modifying factor enzyme domain-containing protein</fullName>
    </recommendedName>
</protein>
<dbReference type="EMBL" id="ABVL01000030">
    <property type="protein sequence ID" value="EDY16561.1"/>
    <property type="molecule type" value="Genomic_DNA"/>
</dbReference>
<keyword evidence="3" id="KW-1185">Reference proteome</keyword>
<evidence type="ECO:0000313" key="2">
    <source>
        <dbReference type="EMBL" id="EDY16561.1"/>
    </source>
</evidence>
<reference evidence="2 3" key="1">
    <citation type="journal article" date="2011" name="J. Bacteriol.">
        <title>Genome sequence of Chthoniobacter flavus Ellin428, an aerobic heterotrophic soil bacterium.</title>
        <authorList>
            <person name="Kant R."/>
            <person name="van Passel M.W."/>
            <person name="Palva A."/>
            <person name="Lucas S."/>
            <person name="Lapidus A."/>
            <person name="Glavina Del Rio T."/>
            <person name="Dalin E."/>
            <person name="Tice H."/>
            <person name="Bruce D."/>
            <person name="Goodwin L."/>
            <person name="Pitluck S."/>
            <person name="Larimer F.W."/>
            <person name="Land M.L."/>
            <person name="Hauser L."/>
            <person name="Sangwan P."/>
            <person name="de Vos W.M."/>
            <person name="Janssen P.H."/>
            <person name="Smidt H."/>
        </authorList>
    </citation>
    <scope>NUCLEOTIDE SEQUENCE [LARGE SCALE GENOMIC DNA]</scope>
    <source>
        <strain evidence="2 3">Ellin428</strain>
    </source>
</reference>
<proteinExistence type="predicted"/>
<dbReference type="RefSeq" id="WP_006983161.1">
    <property type="nucleotide sequence ID" value="NZ_ABVL01000030.1"/>
</dbReference>
<gene>
    <name evidence="2" type="ORF">CfE428DRAFT_5840</name>
</gene>
<accession>B4DAA0</accession>
<evidence type="ECO:0000313" key="3">
    <source>
        <dbReference type="Proteomes" id="UP000005824"/>
    </source>
</evidence>